<dbReference type="InParanoid" id="C8XCV0"/>
<feature type="domain" description="PASTA" evidence="12">
    <location>
        <begin position="456"/>
        <end position="522"/>
    </location>
</feature>
<dbReference type="eggNOG" id="COG2815">
    <property type="taxonomic scope" value="Bacteria"/>
</dbReference>
<evidence type="ECO:0000256" key="3">
    <source>
        <dbReference type="ARBA" id="ARBA00022679"/>
    </source>
</evidence>
<dbReference type="RefSeq" id="WP_015748420.1">
    <property type="nucleotide sequence ID" value="NC_013235.1"/>
</dbReference>
<dbReference type="InterPro" id="IPR005543">
    <property type="entry name" value="PASTA_dom"/>
</dbReference>
<dbReference type="PANTHER" id="PTHR43289">
    <property type="entry name" value="MITOGEN-ACTIVATED PROTEIN KINASE KINASE KINASE 20-RELATED"/>
    <property type="match status" value="1"/>
</dbReference>
<protein>
    <recommendedName>
        <fullName evidence="1">non-specific serine/threonine protein kinase</fullName>
        <ecNumber evidence="1">2.7.11.1</ecNumber>
    </recommendedName>
</protein>
<dbReference type="Proteomes" id="UP000002218">
    <property type="component" value="Chromosome"/>
</dbReference>
<keyword evidence="5 13" id="KW-0418">Kinase</keyword>
<dbReference type="SMART" id="SM00220">
    <property type="entry name" value="S_TKc"/>
    <property type="match status" value="1"/>
</dbReference>
<evidence type="ECO:0000256" key="1">
    <source>
        <dbReference type="ARBA" id="ARBA00012513"/>
    </source>
</evidence>
<accession>C8XCV0</accession>
<comment type="catalytic activity">
    <reaction evidence="8">
        <text>L-seryl-[protein] + ATP = O-phospho-L-seryl-[protein] + ADP + H(+)</text>
        <dbReference type="Rhea" id="RHEA:17989"/>
        <dbReference type="Rhea" id="RHEA-COMP:9863"/>
        <dbReference type="Rhea" id="RHEA-COMP:11604"/>
        <dbReference type="ChEBI" id="CHEBI:15378"/>
        <dbReference type="ChEBI" id="CHEBI:29999"/>
        <dbReference type="ChEBI" id="CHEBI:30616"/>
        <dbReference type="ChEBI" id="CHEBI:83421"/>
        <dbReference type="ChEBI" id="CHEBI:456216"/>
        <dbReference type="EC" id="2.7.11.1"/>
    </reaction>
</comment>
<keyword evidence="3" id="KW-0808">Transferase</keyword>
<organism evidence="13 14">
    <name type="scientific">Nakamurella multipartita (strain ATCC 700099 / DSM 44233 / CIP 104796 / JCM 9543 / NBRC 105858 / Y-104)</name>
    <name type="common">Microsphaera multipartita</name>
    <dbReference type="NCBI Taxonomy" id="479431"/>
    <lineage>
        <taxon>Bacteria</taxon>
        <taxon>Bacillati</taxon>
        <taxon>Actinomycetota</taxon>
        <taxon>Actinomycetes</taxon>
        <taxon>Nakamurellales</taxon>
        <taxon>Nakamurellaceae</taxon>
        <taxon>Nakamurella</taxon>
    </lineage>
</organism>
<dbReference type="PROSITE" id="PS50011">
    <property type="entry name" value="PROTEIN_KINASE_DOM"/>
    <property type="match status" value="1"/>
</dbReference>
<feature type="domain" description="PASTA" evidence="12">
    <location>
        <begin position="388"/>
        <end position="454"/>
    </location>
</feature>
<dbReference type="CDD" id="cd06577">
    <property type="entry name" value="PASTA_pknB"/>
    <property type="match status" value="5"/>
</dbReference>
<proteinExistence type="predicted"/>
<keyword evidence="10" id="KW-1133">Transmembrane helix</keyword>
<dbReference type="InterPro" id="IPR000719">
    <property type="entry name" value="Prot_kinase_dom"/>
</dbReference>
<dbReference type="InterPro" id="IPR008271">
    <property type="entry name" value="Ser/Thr_kinase_AS"/>
</dbReference>
<dbReference type="PROSITE" id="PS51178">
    <property type="entry name" value="PASTA"/>
    <property type="match status" value="4"/>
</dbReference>
<evidence type="ECO:0000256" key="5">
    <source>
        <dbReference type="ARBA" id="ARBA00022777"/>
    </source>
</evidence>
<keyword evidence="6" id="KW-0067">ATP-binding</keyword>
<comment type="catalytic activity">
    <reaction evidence="7">
        <text>L-threonyl-[protein] + ATP = O-phospho-L-threonyl-[protein] + ADP + H(+)</text>
        <dbReference type="Rhea" id="RHEA:46608"/>
        <dbReference type="Rhea" id="RHEA-COMP:11060"/>
        <dbReference type="Rhea" id="RHEA-COMP:11605"/>
        <dbReference type="ChEBI" id="CHEBI:15378"/>
        <dbReference type="ChEBI" id="CHEBI:30013"/>
        <dbReference type="ChEBI" id="CHEBI:30616"/>
        <dbReference type="ChEBI" id="CHEBI:61977"/>
        <dbReference type="ChEBI" id="CHEBI:456216"/>
        <dbReference type="EC" id="2.7.11.1"/>
    </reaction>
</comment>
<dbReference type="STRING" id="479431.Namu_3222"/>
<evidence type="ECO:0000256" key="6">
    <source>
        <dbReference type="ARBA" id="ARBA00022840"/>
    </source>
</evidence>
<sequence>MDVVTGPASGTVLDGRYRLGAMIARGGMSTVYRGLDTRLDRPVAVKVMSPQYVADPTFLSRFEREARLAASLGHPGVVAMYDQGQDGDLVFLVMELVDGGTLRDLIRERGPLPVPVVLAVLDPLLDALAAAHAAGLVHRDVKPENVLISARGSVKIADFGLVRAVGSQTVATGDVILGTVAYLSPEQVATGVSDARTDVYAAGIVAFEMLTGRPPFEGDNPMSVAYQHVHSDVPAPSTRVDDVPAQLDELIVAATARNPDDRPRDASAFLAELRDVRTALHLPIVPVPIPVRPRPSPTPPVPVPIDHPAGQTGTRMLPADAASTAYTADTAKTAEGAATTPPTRVQKRPPPVARTRTAAARRRRRWLIALLVVLLLGLISAAGGWWLGGRWAATPAAAGLTQSQAEAAVREAGLVPRVTTGHSDTVPDGVVIGTDPDSGVEQLRGSEVSVLVSAGRPRVPDIKAGTDTATATAALTAADLTVVTGTGQEFDDAVPVGAVLRTDPVGGTELSVDAPVTLILSAGPRPIVVPQVVGQSQADATKSLTDAGFTIGTVTKTFDARVEPGRVLRTDPTVGSTAARGSAVALTVADSITVPDVRGRSTKDAIAAMRDAGFSVTVGDPAFDAGVDAGDILRSDPGPGTRVDRTGASVFLVPSNAVTVPDLTDQKVKDAERTLADLGLKIDVTSFFGGDNGTVWNQSPAAGGRVRPGDTVSVYVLR</sequence>
<dbReference type="NCBIfam" id="NF033483">
    <property type="entry name" value="PknB_PASTA_kin"/>
    <property type="match status" value="1"/>
</dbReference>
<keyword evidence="10" id="KW-0472">Membrane</keyword>
<dbReference type="PROSITE" id="PS00108">
    <property type="entry name" value="PROTEIN_KINASE_ST"/>
    <property type="match status" value="1"/>
</dbReference>
<dbReference type="OrthoDB" id="9762169at2"/>
<dbReference type="GO" id="GO:0045717">
    <property type="term" value="P:negative regulation of fatty acid biosynthetic process"/>
    <property type="evidence" value="ECO:0007669"/>
    <property type="project" value="UniProtKB-ARBA"/>
</dbReference>
<evidence type="ECO:0000256" key="7">
    <source>
        <dbReference type="ARBA" id="ARBA00047899"/>
    </source>
</evidence>
<feature type="domain" description="PASTA" evidence="12">
    <location>
        <begin position="653"/>
        <end position="718"/>
    </location>
</feature>
<dbReference type="CDD" id="cd14014">
    <property type="entry name" value="STKc_PknB_like"/>
    <property type="match status" value="1"/>
</dbReference>
<dbReference type="HOGENOM" id="CLU_000288_135_2_11"/>
<dbReference type="EC" id="2.7.11.1" evidence="1"/>
<feature type="region of interest" description="Disordered" evidence="9">
    <location>
        <begin position="332"/>
        <end position="357"/>
    </location>
</feature>
<keyword evidence="4" id="KW-0547">Nucleotide-binding</keyword>
<evidence type="ECO:0000256" key="8">
    <source>
        <dbReference type="ARBA" id="ARBA00048679"/>
    </source>
</evidence>
<feature type="domain" description="PASTA" evidence="12">
    <location>
        <begin position="523"/>
        <end position="590"/>
    </location>
</feature>
<name>C8XCV0_NAKMY</name>
<reference evidence="14" key="1">
    <citation type="submission" date="2009-09" db="EMBL/GenBank/DDBJ databases">
        <title>The complete genome of Nakamurella multipartita DSM 44233.</title>
        <authorList>
            <consortium name="US DOE Joint Genome Institute (JGI-PGF)"/>
            <person name="Lucas S."/>
            <person name="Copeland A."/>
            <person name="Lapidus A."/>
            <person name="Glavina del Rio T."/>
            <person name="Dalin E."/>
            <person name="Tice H."/>
            <person name="Bruce D."/>
            <person name="Goodwin L."/>
            <person name="Pitluck S."/>
            <person name="Kyrpides N."/>
            <person name="Mavromatis K."/>
            <person name="Ivanova N."/>
            <person name="Ovchinnikova G."/>
            <person name="Sims D."/>
            <person name="Meincke L."/>
            <person name="Brettin T."/>
            <person name="Detter J.C."/>
            <person name="Han C."/>
            <person name="Larimer F."/>
            <person name="Land M."/>
            <person name="Hauser L."/>
            <person name="Markowitz V."/>
            <person name="Cheng J.-F."/>
            <person name="Hugenholtz P."/>
            <person name="Woyke T."/>
            <person name="Wu D."/>
            <person name="Klenk H.-P."/>
            <person name="Eisen J.A."/>
        </authorList>
    </citation>
    <scope>NUCLEOTIDE SEQUENCE [LARGE SCALE GENOMIC DNA]</scope>
    <source>
        <strain evidence="14">ATCC 700099 / DSM 44233 / CIP 104796 / JCM 9543 / NBRC 105858 / Y-104</strain>
    </source>
</reference>
<dbReference type="SUPFAM" id="SSF54184">
    <property type="entry name" value="Penicillin-binding protein 2x (pbp-2x), c-terminal domain"/>
    <property type="match status" value="1"/>
</dbReference>
<dbReference type="GO" id="GO:0004674">
    <property type="term" value="F:protein serine/threonine kinase activity"/>
    <property type="evidence" value="ECO:0007669"/>
    <property type="project" value="UniProtKB-KW"/>
</dbReference>
<dbReference type="SUPFAM" id="SSF56112">
    <property type="entry name" value="Protein kinase-like (PK-like)"/>
    <property type="match status" value="1"/>
</dbReference>
<keyword evidence="14" id="KW-1185">Reference proteome</keyword>
<reference evidence="13 14" key="2">
    <citation type="journal article" date="2010" name="Stand. Genomic Sci.">
        <title>Complete genome sequence of Nakamurella multipartita type strain (Y-104).</title>
        <authorList>
            <person name="Tice H."/>
            <person name="Mayilraj S."/>
            <person name="Sims D."/>
            <person name="Lapidus A."/>
            <person name="Nolan M."/>
            <person name="Lucas S."/>
            <person name="Glavina Del Rio T."/>
            <person name="Copeland A."/>
            <person name="Cheng J.F."/>
            <person name="Meincke L."/>
            <person name="Bruce D."/>
            <person name="Goodwin L."/>
            <person name="Pitluck S."/>
            <person name="Ivanova N."/>
            <person name="Mavromatis K."/>
            <person name="Ovchinnikova G."/>
            <person name="Pati A."/>
            <person name="Chen A."/>
            <person name="Palaniappan K."/>
            <person name="Land M."/>
            <person name="Hauser L."/>
            <person name="Chang Y.J."/>
            <person name="Jeffries C.D."/>
            <person name="Detter J.C."/>
            <person name="Brettin T."/>
            <person name="Rohde M."/>
            <person name="Goker M."/>
            <person name="Bristow J."/>
            <person name="Eisen J.A."/>
            <person name="Markowitz V."/>
            <person name="Hugenholtz P."/>
            <person name="Kyrpides N.C."/>
            <person name="Klenk H.P."/>
            <person name="Chen F."/>
        </authorList>
    </citation>
    <scope>NUCLEOTIDE SEQUENCE [LARGE SCALE GENOMIC DNA]</scope>
    <source>
        <strain evidence="14">ATCC 700099 / DSM 44233 / CIP 104796 / JCM 9543 / NBRC 105858 / Y-104</strain>
    </source>
</reference>
<dbReference type="KEGG" id="nml:Namu_3222"/>
<dbReference type="eggNOG" id="COG0515">
    <property type="taxonomic scope" value="Bacteria"/>
</dbReference>
<dbReference type="FunFam" id="1.10.510.10:FF:000021">
    <property type="entry name" value="Serine/threonine protein kinase"/>
    <property type="match status" value="1"/>
</dbReference>
<evidence type="ECO:0000313" key="13">
    <source>
        <dbReference type="EMBL" id="ACV79553.1"/>
    </source>
</evidence>
<dbReference type="AlphaFoldDB" id="C8XCV0"/>
<evidence type="ECO:0000259" key="12">
    <source>
        <dbReference type="PROSITE" id="PS51178"/>
    </source>
</evidence>
<gene>
    <name evidence="13" type="ordered locus">Namu_3222</name>
</gene>
<dbReference type="EMBL" id="CP001737">
    <property type="protein sequence ID" value="ACV79553.1"/>
    <property type="molecule type" value="Genomic_DNA"/>
</dbReference>
<evidence type="ECO:0000256" key="9">
    <source>
        <dbReference type="SAM" id="MobiDB-lite"/>
    </source>
</evidence>
<evidence type="ECO:0000313" key="14">
    <source>
        <dbReference type="Proteomes" id="UP000002218"/>
    </source>
</evidence>
<dbReference type="Pfam" id="PF00069">
    <property type="entry name" value="Pkinase"/>
    <property type="match status" value="1"/>
</dbReference>
<keyword evidence="10" id="KW-0812">Transmembrane</keyword>
<feature type="transmembrane region" description="Helical" evidence="10">
    <location>
        <begin position="366"/>
        <end position="387"/>
    </location>
</feature>
<dbReference type="Pfam" id="PF03793">
    <property type="entry name" value="PASTA"/>
    <property type="match status" value="5"/>
</dbReference>
<evidence type="ECO:0000256" key="4">
    <source>
        <dbReference type="ARBA" id="ARBA00022741"/>
    </source>
</evidence>
<dbReference type="InterPro" id="IPR011009">
    <property type="entry name" value="Kinase-like_dom_sf"/>
</dbReference>
<keyword evidence="2 13" id="KW-0723">Serine/threonine-protein kinase</keyword>
<evidence type="ECO:0000256" key="2">
    <source>
        <dbReference type="ARBA" id="ARBA00022527"/>
    </source>
</evidence>
<evidence type="ECO:0000259" key="11">
    <source>
        <dbReference type="PROSITE" id="PS50011"/>
    </source>
</evidence>
<dbReference type="GO" id="GO:0005524">
    <property type="term" value="F:ATP binding"/>
    <property type="evidence" value="ECO:0007669"/>
    <property type="project" value="UniProtKB-KW"/>
</dbReference>
<feature type="domain" description="Protein kinase" evidence="11">
    <location>
        <begin position="17"/>
        <end position="284"/>
    </location>
</feature>
<dbReference type="Gene3D" id="3.30.10.20">
    <property type="match status" value="5"/>
</dbReference>
<dbReference type="PANTHER" id="PTHR43289:SF34">
    <property type="entry name" value="SERINE_THREONINE-PROTEIN KINASE YBDM-RELATED"/>
    <property type="match status" value="1"/>
</dbReference>
<dbReference type="Gene3D" id="3.30.200.20">
    <property type="entry name" value="Phosphorylase Kinase, domain 1"/>
    <property type="match status" value="1"/>
</dbReference>
<dbReference type="SMART" id="SM00740">
    <property type="entry name" value="PASTA"/>
    <property type="match status" value="5"/>
</dbReference>
<dbReference type="Gene3D" id="1.10.510.10">
    <property type="entry name" value="Transferase(Phosphotransferase) domain 1"/>
    <property type="match status" value="1"/>
</dbReference>
<dbReference type="FunFam" id="3.30.200.20:FF:000035">
    <property type="entry name" value="Serine/threonine protein kinase Stk1"/>
    <property type="match status" value="1"/>
</dbReference>
<evidence type="ECO:0000256" key="10">
    <source>
        <dbReference type="SAM" id="Phobius"/>
    </source>
</evidence>